<evidence type="ECO:0000313" key="1">
    <source>
        <dbReference type="EMBL" id="KFD73188.1"/>
    </source>
</evidence>
<protein>
    <submittedName>
        <fullName evidence="1">Uncharacterized protein</fullName>
    </submittedName>
</protein>
<dbReference type="EMBL" id="KL367474">
    <property type="protein sequence ID" value="KFD73188.1"/>
    <property type="molecule type" value="Genomic_DNA"/>
</dbReference>
<proteinExistence type="predicted"/>
<reference evidence="1" key="1">
    <citation type="journal article" date="2014" name="Nat. Genet.">
        <title>Genome and transcriptome of the porcine whipworm Trichuris suis.</title>
        <authorList>
            <person name="Jex A.R."/>
            <person name="Nejsum P."/>
            <person name="Schwarz E.M."/>
            <person name="Hu L."/>
            <person name="Young N.D."/>
            <person name="Hall R.S."/>
            <person name="Korhonen P.K."/>
            <person name="Liao S."/>
            <person name="Thamsborg S."/>
            <person name="Xia J."/>
            <person name="Xu P."/>
            <person name="Wang S."/>
            <person name="Scheerlinck J.P."/>
            <person name="Hofmann A."/>
            <person name="Sternberg P.W."/>
            <person name="Wang J."/>
            <person name="Gasser R.B."/>
        </authorList>
    </citation>
    <scope>NUCLEOTIDE SEQUENCE [LARGE SCALE GENOMIC DNA]</scope>
    <source>
        <strain evidence="1">DCEP-RM93F</strain>
    </source>
</reference>
<dbReference type="AlphaFoldDB" id="A0A085NUP2"/>
<sequence>MNGLCEKEKQRTTDFLGNVKKLIRGSLSPCHHEDMLFQESMRLPLVRGIAIALCGGDKWKICTPVESCSVTVVAIELC</sequence>
<name>A0A085NUP2_9BILA</name>
<dbReference type="Proteomes" id="UP000030758">
    <property type="component" value="Unassembled WGS sequence"/>
</dbReference>
<organism evidence="1">
    <name type="scientific">Trichuris suis</name>
    <name type="common">pig whipworm</name>
    <dbReference type="NCBI Taxonomy" id="68888"/>
    <lineage>
        <taxon>Eukaryota</taxon>
        <taxon>Metazoa</taxon>
        <taxon>Ecdysozoa</taxon>
        <taxon>Nematoda</taxon>
        <taxon>Enoplea</taxon>
        <taxon>Dorylaimia</taxon>
        <taxon>Trichinellida</taxon>
        <taxon>Trichuridae</taxon>
        <taxon>Trichuris</taxon>
    </lineage>
</organism>
<gene>
    <name evidence="1" type="ORF">M514_04800</name>
</gene>
<accession>A0A085NUP2</accession>